<keyword evidence="5" id="KW-0804">Transcription</keyword>
<dbReference type="SUPFAM" id="SSF46894">
    <property type="entry name" value="C-terminal effector domain of the bipartite response regulators"/>
    <property type="match status" value="1"/>
</dbReference>
<dbReference type="GO" id="GO:0032993">
    <property type="term" value="C:protein-DNA complex"/>
    <property type="evidence" value="ECO:0007669"/>
    <property type="project" value="TreeGrafter"/>
</dbReference>
<keyword evidence="1" id="KW-0597">Phosphoprotein</keyword>
<reference evidence="11" key="2">
    <citation type="journal article" date="1997" name="Structure">
        <title>The DNA-binding domain of OmpR: crystal structures of a winged helix transcription factor.</title>
        <authorList>
            <person name="Martinez-Hackert E."/>
            <person name="Stock A.M."/>
        </authorList>
    </citation>
    <scope>NUCLEOTIDE SEQUENCE</scope>
</reference>
<reference evidence="11" key="3">
    <citation type="submission" date="2025-08" db="UniProtKB">
        <authorList>
            <consortium name="RefSeq"/>
        </authorList>
    </citation>
    <scope>IDENTIFICATION</scope>
</reference>
<dbReference type="AlphaFoldDB" id="A0A8B6XAA2"/>
<proteinExistence type="predicted"/>
<dbReference type="Proteomes" id="UP000675920">
    <property type="component" value="Unplaced"/>
</dbReference>
<evidence type="ECO:0000256" key="7">
    <source>
        <dbReference type="PROSITE-ProRule" id="PRU01091"/>
    </source>
</evidence>
<accession>A0A8B6XAA2</accession>
<protein>
    <submittedName>
        <fullName evidence="11">Winged helix-turn-helix domain-containing protein</fullName>
    </submittedName>
</protein>
<dbReference type="CDD" id="cd00383">
    <property type="entry name" value="trans_reg_C"/>
    <property type="match status" value="1"/>
</dbReference>
<evidence type="ECO:0000256" key="5">
    <source>
        <dbReference type="ARBA" id="ARBA00023163"/>
    </source>
</evidence>
<dbReference type="GO" id="GO:0006355">
    <property type="term" value="P:regulation of DNA-templated transcription"/>
    <property type="evidence" value="ECO:0007669"/>
    <property type="project" value="InterPro"/>
</dbReference>
<feature type="domain" description="Response regulatory" evidence="8">
    <location>
        <begin position="16"/>
        <end position="129"/>
    </location>
</feature>
<dbReference type="Pfam" id="PF00072">
    <property type="entry name" value="Response_reg"/>
    <property type="match status" value="1"/>
</dbReference>
<dbReference type="GO" id="GO:0000156">
    <property type="term" value="F:phosphorelay response regulator activity"/>
    <property type="evidence" value="ECO:0007669"/>
    <property type="project" value="TreeGrafter"/>
</dbReference>
<dbReference type="PANTHER" id="PTHR48111:SF4">
    <property type="entry name" value="DNA-BINDING DUAL TRANSCRIPTIONAL REGULATOR OMPR"/>
    <property type="match status" value="1"/>
</dbReference>
<organism evidence="10 11">
    <name type="scientific">Derxia gummosa DSM 723</name>
    <dbReference type="NCBI Taxonomy" id="1121388"/>
    <lineage>
        <taxon>Bacteria</taxon>
        <taxon>Pseudomonadati</taxon>
        <taxon>Pseudomonadota</taxon>
        <taxon>Betaproteobacteria</taxon>
        <taxon>Burkholderiales</taxon>
        <taxon>Alcaligenaceae</taxon>
        <taxon>Derxia</taxon>
    </lineage>
</organism>
<evidence type="ECO:0000259" key="9">
    <source>
        <dbReference type="PROSITE" id="PS51755"/>
    </source>
</evidence>
<dbReference type="PANTHER" id="PTHR48111">
    <property type="entry name" value="REGULATOR OF RPOS"/>
    <property type="match status" value="1"/>
</dbReference>
<evidence type="ECO:0000256" key="6">
    <source>
        <dbReference type="PROSITE-ProRule" id="PRU00169"/>
    </source>
</evidence>
<evidence type="ECO:0000256" key="4">
    <source>
        <dbReference type="ARBA" id="ARBA00023125"/>
    </source>
</evidence>
<keyword evidence="2" id="KW-0902">Two-component regulatory system</keyword>
<dbReference type="PROSITE" id="PS51755">
    <property type="entry name" value="OMPR_PHOB"/>
    <property type="match status" value="1"/>
</dbReference>
<keyword evidence="4 7" id="KW-0238">DNA-binding</keyword>
<dbReference type="OrthoDB" id="165980at2"/>
<dbReference type="Gene3D" id="3.40.50.2300">
    <property type="match status" value="1"/>
</dbReference>
<evidence type="ECO:0000313" key="11">
    <source>
        <dbReference type="RefSeq" id="WP_051379073.1"/>
    </source>
</evidence>
<reference evidence="11" key="1">
    <citation type="journal article" date="1997" name="Mol. Microbiol.">
        <title>A novel family of proteins that regulates antibiotic production in streptomycetes appears to contain an OmpR-like DNA-binding fold.</title>
        <authorList>
            <person name="Wietzorrek A."/>
            <person name="Bibb M."/>
        </authorList>
    </citation>
    <scope>NUCLEOTIDE SEQUENCE</scope>
</reference>
<feature type="domain" description="OmpR/PhoB-type" evidence="9">
    <location>
        <begin position="141"/>
        <end position="240"/>
    </location>
</feature>
<sequence length="256" mass="28347">MTQSAITAAGTRRAARVLIVEPDMAQALELGRYFARFGLDGRIAGDMAALWRAVDERRHDLVLLSAACADVELLGITRRLNEEHGLPVIVIAEPSEVVDCVVGLEMGADDYLRRPVDRRELVARIRAVLRRRPVEPAAGPARTLRFGHWEFDPDHRRVTGPDGRGVALSKAELTLLAIFVRRPRRIVSREQLLAESRGRAGLGVARSIDALVSRLRQKLGDDDAQTLIRTVRGVGYVLDARVEAEVDVDDLLRGWA</sequence>
<dbReference type="InterPro" id="IPR001867">
    <property type="entry name" value="OmpR/PhoB-type_DNA-bd"/>
</dbReference>
<dbReference type="Gene3D" id="1.10.10.10">
    <property type="entry name" value="Winged helix-like DNA-binding domain superfamily/Winged helix DNA-binding domain"/>
    <property type="match status" value="1"/>
</dbReference>
<dbReference type="GO" id="GO:0005829">
    <property type="term" value="C:cytosol"/>
    <property type="evidence" value="ECO:0007669"/>
    <property type="project" value="TreeGrafter"/>
</dbReference>
<dbReference type="Pfam" id="PF00486">
    <property type="entry name" value="Trans_reg_C"/>
    <property type="match status" value="1"/>
</dbReference>
<evidence type="ECO:0000256" key="1">
    <source>
        <dbReference type="ARBA" id="ARBA00022553"/>
    </source>
</evidence>
<feature type="DNA-binding region" description="OmpR/PhoB-type" evidence="7">
    <location>
        <begin position="141"/>
        <end position="240"/>
    </location>
</feature>
<keyword evidence="3" id="KW-0805">Transcription regulation</keyword>
<dbReference type="SMART" id="SM00448">
    <property type="entry name" value="REC"/>
    <property type="match status" value="1"/>
</dbReference>
<dbReference type="PROSITE" id="PS50110">
    <property type="entry name" value="RESPONSE_REGULATORY"/>
    <property type="match status" value="1"/>
</dbReference>
<dbReference type="InterPro" id="IPR011006">
    <property type="entry name" value="CheY-like_superfamily"/>
</dbReference>
<name>A0A8B6XAA2_9BURK</name>
<dbReference type="InterPro" id="IPR016032">
    <property type="entry name" value="Sig_transdc_resp-reg_C-effctor"/>
</dbReference>
<evidence type="ECO:0000256" key="3">
    <source>
        <dbReference type="ARBA" id="ARBA00023015"/>
    </source>
</evidence>
<dbReference type="SUPFAM" id="SSF52172">
    <property type="entry name" value="CheY-like"/>
    <property type="match status" value="1"/>
</dbReference>
<keyword evidence="10" id="KW-1185">Reference proteome</keyword>
<evidence type="ECO:0000313" key="10">
    <source>
        <dbReference type="Proteomes" id="UP000675920"/>
    </source>
</evidence>
<evidence type="ECO:0000256" key="2">
    <source>
        <dbReference type="ARBA" id="ARBA00023012"/>
    </source>
</evidence>
<dbReference type="GO" id="GO:0000976">
    <property type="term" value="F:transcription cis-regulatory region binding"/>
    <property type="evidence" value="ECO:0007669"/>
    <property type="project" value="TreeGrafter"/>
</dbReference>
<comment type="caution">
    <text evidence="6">Lacks conserved residue(s) required for the propagation of feature annotation.</text>
</comment>
<dbReference type="RefSeq" id="WP_051379073.1">
    <property type="nucleotide sequence ID" value="NZ_KI519499.1"/>
</dbReference>
<evidence type="ECO:0000259" key="8">
    <source>
        <dbReference type="PROSITE" id="PS50110"/>
    </source>
</evidence>
<dbReference type="InterPro" id="IPR039420">
    <property type="entry name" value="WalR-like"/>
</dbReference>
<dbReference type="SMART" id="SM00862">
    <property type="entry name" value="Trans_reg_C"/>
    <property type="match status" value="1"/>
</dbReference>
<dbReference type="InterPro" id="IPR036388">
    <property type="entry name" value="WH-like_DNA-bd_sf"/>
</dbReference>
<dbReference type="InterPro" id="IPR001789">
    <property type="entry name" value="Sig_transdc_resp-reg_receiver"/>
</dbReference>